<evidence type="ECO:0000313" key="1">
    <source>
        <dbReference type="EMBL" id="WDV09232.1"/>
    </source>
</evidence>
<keyword evidence="1" id="KW-0614">Plasmid</keyword>
<dbReference type="KEGG" id="liu:OU989_23375"/>
<proteinExistence type="predicted"/>
<protein>
    <submittedName>
        <fullName evidence="1">Uncharacterized protein</fullName>
    </submittedName>
</protein>
<geneLocation type="plasmid" evidence="1 2">
    <name>unnamed</name>
</geneLocation>
<dbReference type="EMBL" id="CP113528">
    <property type="protein sequence ID" value="WDV09232.1"/>
    <property type="molecule type" value="Genomic_DNA"/>
</dbReference>
<dbReference type="RefSeq" id="WP_274797452.1">
    <property type="nucleotide sequence ID" value="NZ_CP113528.1"/>
</dbReference>
<dbReference type="Proteomes" id="UP001219585">
    <property type="component" value="Plasmid unnamed"/>
</dbReference>
<sequence>MKTITNDNNNSKEYMELISKCEMLDPLAKEILSKNPIAWARMATNAFDATVKGNSISVNAFNRYISDCSFINFLEILEENKIILAVNEGNLVFLGTGDLEDILLDALFPY</sequence>
<name>A0AAJ5RS49_9BACI</name>
<evidence type="ECO:0000313" key="2">
    <source>
        <dbReference type="Proteomes" id="UP001219585"/>
    </source>
</evidence>
<accession>A0AAJ5RS49</accession>
<dbReference type="AlphaFoldDB" id="A0AAJ5RS49"/>
<organism evidence="1 2">
    <name type="scientific">Lysinibacillus irui</name>
    <dbReference type="NCBI Taxonomy" id="2998077"/>
    <lineage>
        <taxon>Bacteria</taxon>
        <taxon>Bacillati</taxon>
        <taxon>Bacillota</taxon>
        <taxon>Bacilli</taxon>
        <taxon>Bacillales</taxon>
        <taxon>Bacillaceae</taxon>
        <taxon>Lysinibacillus</taxon>
    </lineage>
</organism>
<reference evidence="1" key="1">
    <citation type="submission" date="2022-11" db="EMBL/GenBank/DDBJ databases">
        <title>Lysinibacillus irui.</title>
        <authorList>
            <person name="Akintayo S.O."/>
        </authorList>
    </citation>
    <scope>NUCLEOTIDE SEQUENCE</scope>
    <source>
        <strain evidence="1">IRB4-01</strain>
        <plasmid evidence="1">unnamed</plasmid>
    </source>
</reference>
<gene>
    <name evidence="1" type="ORF">OU989_23375</name>
</gene>